<dbReference type="STRING" id="2512241.A0A553HZJ9"/>
<evidence type="ECO:0000313" key="2">
    <source>
        <dbReference type="EMBL" id="TRX93371.1"/>
    </source>
</evidence>
<name>A0A553HZJ9_9PEZI</name>
<evidence type="ECO:0000313" key="3">
    <source>
        <dbReference type="Proteomes" id="UP000319160"/>
    </source>
</evidence>
<feature type="domain" description="Methyltransferase" evidence="1">
    <location>
        <begin position="67"/>
        <end position="162"/>
    </location>
</feature>
<dbReference type="CDD" id="cd02440">
    <property type="entry name" value="AdoMet_MTases"/>
    <property type="match status" value="1"/>
</dbReference>
<dbReference type="AlphaFoldDB" id="A0A553HZJ9"/>
<comment type="caution">
    <text evidence="2">The sequence shown here is derived from an EMBL/GenBank/DDBJ whole genome shotgun (WGS) entry which is preliminary data.</text>
</comment>
<organism evidence="2 3">
    <name type="scientific">Xylaria flabelliformis</name>
    <dbReference type="NCBI Taxonomy" id="2512241"/>
    <lineage>
        <taxon>Eukaryota</taxon>
        <taxon>Fungi</taxon>
        <taxon>Dikarya</taxon>
        <taxon>Ascomycota</taxon>
        <taxon>Pezizomycotina</taxon>
        <taxon>Sordariomycetes</taxon>
        <taxon>Xylariomycetidae</taxon>
        <taxon>Xylariales</taxon>
        <taxon>Xylariaceae</taxon>
        <taxon>Xylaria</taxon>
    </lineage>
</organism>
<dbReference type="EMBL" id="VFLP01000029">
    <property type="protein sequence ID" value="TRX93371.1"/>
    <property type="molecule type" value="Genomic_DNA"/>
</dbReference>
<gene>
    <name evidence="2" type="ORF">FHL15_005646</name>
</gene>
<keyword evidence="3" id="KW-1185">Reference proteome</keyword>
<accession>A0A553HZJ9</accession>
<dbReference type="Pfam" id="PF13649">
    <property type="entry name" value="Methyltransf_25"/>
    <property type="match status" value="1"/>
</dbReference>
<dbReference type="InterPro" id="IPR029063">
    <property type="entry name" value="SAM-dependent_MTases_sf"/>
</dbReference>
<dbReference type="OrthoDB" id="184880at2759"/>
<proteinExistence type="predicted"/>
<sequence>METQEPYILGRTFSANARCGSYFNPVSQHLPGDLTCLDRLNLQYFLWKEGGFSLHPSIPANTKNLRVAEIGVGTGIWLVDLAHCLPDCAKIEGFDINLTQCPPAEWLPSNVSVHQVDCLGPLPEHLIGQYDIVHIQLFHLAVHNNDPAPIIENLIKLLKPGGWISWGEIDYSRWEVVRTMEGRDVVDNLTPLLRHIGTLGGKRPNWAADDWPSRLHLLFAENGLENVARDNRLFPPELLAFQLDTALMASEEVSYKVLDPMDNGSGDQCRALISEVFRNRQKLAYNVGRLTVVGQKPQ</sequence>
<dbReference type="Gene3D" id="3.40.50.150">
    <property type="entry name" value="Vaccinia Virus protein VP39"/>
    <property type="match status" value="1"/>
</dbReference>
<dbReference type="Proteomes" id="UP000319160">
    <property type="component" value="Unassembled WGS sequence"/>
</dbReference>
<evidence type="ECO:0000259" key="1">
    <source>
        <dbReference type="Pfam" id="PF13649"/>
    </source>
</evidence>
<reference evidence="3" key="1">
    <citation type="submission" date="2019-06" db="EMBL/GenBank/DDBJ databases">
        <title>Draft genome sequence of the griseofulvin-producing fungus Xylaria cubensis strain G536.</title>
        <authorList>
            <person name="Mead M.E."/>
            <person name="Raja H.A."/>
            <person name="Steenwyk J.L."/>
            <person name="Knowles S.L."/>
            <person name="Oberlies N.H."/>
            <person name="Rokas A."/>
        </authorList>
    </citation>
    <scope>NUCLEOTIDE SEQUENCE [LARGE SCALE GENOMIC DNA]</scope>
    <source>
        <strain evidence="3">G536</strain>
    </source>
</reference>
<dbReference type="InterPro" id="IPR041698">
    <property type="entry name" value="Methyltransf_25"/>
</dbReference>
<protein>
    <recommendedName>
        <fullName evidence="1">Methyltransferase domain-containing protein</fullName>
    </recommendedName>
</protein>
<dbReference type="SUPFAM" id="SSF53335">
    <property type="entry name" value="S-adenosyl-L-methionine-dependent methyltransferases"/>
    <property type="match status" value="1"/>
</dbReference>